<reference evidence="1 2" key="1">
    <citation type="submission" date="2019-04" db="EMBL/GenBank/DDBJ databases">
        <title>Trinickia sp. 7GSK02, isolated from subtropical forest soil.</title>
        <authorList>
            <person name="Gao Z.-H."/>
            <person name="Qiu L.-H."/>
        </authorList>
    </citation>
    <scope>NUCLEOTIDE SEQUENCE [LARGE SCALE GENOMIC DNA]</scope>
    <source>
        <strain evidence="1 2">7GSK02</strain>
    </source>
</reference>
<protein>
    <recommendedName>
        <fullName evidence="3">DUF4105 domain-containing protein</fullName>
    </recommendedName>
</protein>
<keyword evidence="2" id="KW-1185">Reference proteome</keyword>
<dbReference type="RefSeq" id="WP_136898792.1">
    <property type="nucleotide sequence ID" value="NZ_SWJE01000023.1"/>
</dbReference>
<comment type="caution">
    <text evidence="1">The sequence shown here is derived from an EMBL/GenBank/DDBJ whole genome shotgun (WGS) entry which is preliminary data.</text>
</comment>
<sequence length="188" mass="20753">MPEEIHVSPDGVKYRLIASRTTTPTTDSEAKEIRTETDSVEVIISDSRLISRGSQFGHVAIIVDGIAYSRAHDGYDSKKAYAQYVAVQESFRDSVGYVLRVSPEEKKKIEAELKRRVAVTNGDPARNGYSILDNSCSSNVADVLNLVGIVAYDPRWSAFGMVGPKDIAIGLSHSKRVKEKRFYPKEGS</sequence>
<name>A0A4U1HFU3_9BURK</name>
<evidence type="ECO:0008006" key="3">
    <source>
        <dbReference type="Google" id="ProtNLM"/>
    </source>
</evidence>
<dbReference type="EMBL" id="SWJE01000023">
    <property type="protein sequence ID" value="TKC79909.1"/>
    <property type="molecule type" value="Genomic_DNA"/>
</dbReference>
<evidence type="ECO:0000313" key="2">
    <source>
        <dbReference type="Proteomes" id="UP000305539"/>
    </source>
</evidence>
<dbReference type="AlphaFoldDB" id="A0A4U1HFU3"/>
<evidence type="ECO:0000313" key="1">
    <source>
        <dbReference type="EMBL" id="TKC79909.1"/>
    </source>
</evidence>
<dbReference type="OrthoDB" id="8590617at2"/>
<accession>A0A4U1HFU3</accession>
<dbReference type="Proteomes" id="UP000305539">
    <property type="component" value="Unassembled WGS sequence"/>
</dbReference>
<proteinExistence type="predicted"/>
<organism evidence="1 2">
    <name type="scientific">Trinickia terrae</name>
    <dbReference type="NCBI Taxonomy" id="2571161"/>
    <lineage>
        <taxon>Bacteria</taxon>
        <taxon>Pseudomonadati</taxon>
        <taxon>Pseudomonadota</taxon>
        <taxon>Betaproteobacteria</taxon>
        <taxon>Burkholderiales</taxon>
        <taxon>Burkholderiaceae</taxon>
        <taxon>Trinickia</taxon>
    </lineage>
</organism>
<gene>
    <name evidence="1" type="ORF">FAZ69_30345</name>
</gene>